<dbReference type="RefSeq" id="WP_034238420.1">
    <property type="nucleotide sequence ID" value="NZ_AQRA01000001.1"/>
</dbReference>
<comment type="caution">
    <text evidence="2">The sequence shown here is derived from an EMBL/GenBank/DDBJ whole genome shotgun (WGS) entry which is preliminary data.</text>
</comment>
<protein>
    <submittedName>
        <fullName evidence="2">Uncharacterized protein</fullName>
    </submittedName>
</protein>
<dbReference type="AlphaFoldDB" id="A0A023C099"/>
<proteinExistence type="predicted"/>
<dbReference type="eggNOG" id="ENOG5032XUG">
    <property type="taxonomic scope" value="Bacteria"/>
</dbReference>
<dbReference type="OrthoDB" id="1340494at2"/>
<organism evidence="2 3">
    <name type="scientific">Aquimarina atlantica</name>
    <dbReference type="NCBI Taxonomy" id="1317122"/>
    <lineage>
        <taxon>Bacteria</taxon>
        <taxon>Pseudomonadati</taxon>
        <taxon>Bacteroidota</taxon>
        <taxon>Flavobacteriia</taxon>
        <taxon>Flavobacteriales</taxon>
        <taxon>Flavobacteriaceae</taxon>
        <taxon>Aquimarina</taxon>
    </lineage>
</organism>
<keyword evidence="1" id="KW-0472">Membrane</keyword>
<reference evidence="2 3" key="1">
    <citation type="submission" date="2014-04" db="EMBL/GenBank/DDBJ databases">
        <title>Aquimarina sp. 22II-S11-z7 Genome Sequencing.</title>
        <authorList>
            <person name="Lai Q."/>
        </authorList>
    </citation>
    <scope>NUCLEOTIDE SEQUENCE [LARGE SCALE GENOMIC DNA]</scope>
    <source>
        <strain evidence="2 3">22II-S11-z7</strain>
    </source>
</reference>
<evidence type="ECO:0000313" key="2">
    <source>
        <dbReference type="EMBL" id="EZH75757.1"/>
    </source>
</evidence>
<evidence type="ECO:0000256" key="1">
    <source>
        <dbReference type="SAM" id="Phobius"/>
    </source>
</evidence>
<dbReference type="STRING" id="1317122.ATO12_02925"/>
<name>A0A023C099_9FLAO</name>
<keyword evidence="1" id="KW-0812">Transmembrane</keyword>
<dbReference type="Proteomes" id="UP000023541">
    <property type="component" value="Unassembled WGS sequence"/>
</dbReference>
<feature type="transmembrane region" description="Helical" evidence="1">
    <location>
        <begin position="148"/>
        <end position="166"/>
    </location>
</feature>
<gene>
    <name evidence="2" type="ORF">ATO12_02925</name>
</gene>
<keyword evidence="3" id="KW-1185">Reference proteome</keyword>
<evidence type="ECO:0000313" key="3">
    <source>
        <dbReference type="Proteomes" id="UP000023541"/>
    </source>
</evidence>
<keyword evidence="1" id="KW-1133">Transmembrane helix</keyword>
<dbReference type="EMBL" id="AQRA01000001">
    <property type="protein sequence ID" value="EZH75757.1"/>
    <property type="molecule type" value="Genomic_DNA"/>
</dbReference>
<sequence>MTFEDYKRKILEHYSSIKNDSNHQLNRFCNNITPGKIKSASKIILETQNSKQDIHTLSSYFKIPINRDFLKFLDSVDADKLIPVKQFLNQITKEPREEVVEFSAWLLNFNPRPYSKFINNKGLIIDNPPKGRGGDDFPPEPKNPWKKIVITVSFISSFAVILYFVIDRQRKDCMIWSEDHYVVVECGKTNSPDIALNRNLLENFRKIKPDTTMTFFKDGKALFWYDKTVGIEFFTMPGTHPTNGKTLKPVSQTIVRKYIYGEE</sequence>
<accession>A0A023C099</accession>